<dbReference type="AlphaFoldDB" id="A0AAD3TAF6"/>
<evidence type="ECO:0000313" key="2">
    <source>
        <dbReference type="EMBL" id="GMH25556.1"/>
    </source>
</evidence>
<sequence length="105" mass="11567">MDARVLNRHQPAFREHRVRTQDISDHGVTASTHRPLRTPPFSRAASHSSAAAVQHEPLQKSSRPFASRVVPSRLSSPTKKSPNSLASCLEIEVDKSGNSLRSLSF</sequence>
<comment type="caution">
    <text evidence="2">The sequence shown here is derived from an EMBL/GenBank/DDBJ whole genome shotgun (WGS) entry which is preliminary data.</text>
</comment>
<reference evidence="2" key="1">
    <citation type="submission" date="2023-05" db="EMBL/GenBank/DDBJ databases">
        <title>Nepenthes gracilis genome sequencing.</title>
        <authorList>
            <person name="Fukushima K."/>
        </authorList>
    </citation>
    <scope>NUCLEOTIDE SEQUENCE</scope>
    <source>
        <strain evidence="2">SING2019-196</strain>
    </source>
</reference>
<accession>A0AAD3TAF6</accession>
<feature type="compositionally biased region" description="Polar residues" evidence="1">
    <location>
        <begin position="73"/>
        <end position="84"/>
    </location>
</feature>
<evidence type="ECO:0000313" key="3">
    <source>
        <dbReference type="Proteomes" id="UP001279734"/>
    </source>
</evidence>
<protein>
    <submittedName>
        <fullName evidence="2">Uncharacterized protein</fullName>
    </submittedName>
</protein>
<proteinExistence type="predicted"/>
<organism evidence="2 3">
    <name type="scientific">Nepenthes gracilis</name>
    <name type="common">Slender pitcher plant</name>
    <dbReference type="NCBI Taxonomy" id="150966"/>
    <lineage>
        <taxon>Eukaryota</taxon>
        <taxon>Viridiplantae</taxon>
        <taxon>Streptophyta</taxon>
        <taxon>Embryophyta</taxon>
        <taxon>Tracheophyta</taxon>
        <taxon>Spermatophyta</taxon>
        <taxon>Magnoliopsida</taxon>
        <taxon>eudicotyledons</taxon>
        <taxon>Gunneridae</taxon>
        <taxon>Pentapetalae</taxon>
        <taxon>Caryophyllales</taxon>
        <taxon>Nepenthaceae</taxon>
        <taxon>Nepenthes</taxon>
    </lineage>
</organism>
<keyword evidence="3" id="KW-1185">Reference proteome</keyword>
<dbReference type="EMBL" id="BSYO01000029">
    <property type="protein sequence ID" value="GMH25556.1"/>
    <property type="molecule type" value="Genomic_DNA"/>
</dbReference>
<gene>
    <name evidence="2" type="ORF">Nepgr_027399</name>
</gene>
<feature type="compositionally biased region" description="Low complexity" evidence="1">
    <location>
        <begin position="42"/>
        <end position="52"/>
    </location>
</feature>
<evidence type="ECO:0000256" key="1">
    <source>
        <dbReference type="SAM" id="MobiDB-lite"/>
    </source>
</evidence>
<dbReference type="Proteomes" id="UP001279734">
    <property type="component" value="Unassembled WGS sequence"/>
</dbReference>
<feature type="compositionally biased region" description="Basic and acidic residues" evidence="1">
    <location>
        <begin position="12"/>
        <end position="25"/>
    </location>
</feature>
<feature type="region of interest" description="Disordered" evidence="1">
    <location>
        <begin position="1"/>
        <end position="84"/>
    </location>
</feature>
<name>A0AAD3TAF6_NEPGR</name>